<reference evidence="3 4" key="1">
    <citation type="submission" date="2019-06" db="EMBL/GenBank/DDBJ databases">
        <title>Sequencing the genomes of 1000 actinobacteria strains.</title>
        <authorList>
            <person name="Klenk H.-P."/>
        </authorList>
    </citation>
    <scope>NUCLEOTIDE SEQUENCE [LARGE SCALE GENOMIC DNA]</scope>
    <source>
        <strain evidence="3 4">DSM 21947</strain>
    </source>
</reference>
<keyword evidence="1" id="KW-0812">Transmembrane</keyword>
<keyword evidence="1" id="KW-1133">Transmembrane helix</keyword>
<dbReference type="AlphaFoldDB" id="A0A8H2K694"/>
<feature type="transmembrane region" description="Helical" evidence="1">
    <location>
        <begin position="21"/>
        <end position="44"/>
    </location>
</feature>
<accession>A0A8H2K694</accession>
<evidence type="ECO:0000313" key="4">
    <source>
        <dbReference type="Proteomes" id="UP000316560"/>
    </source>
</evidence>
<dbReference type="InterPro" id="IPR016047">
    <property type="entry name" value="M23ase_b-sheet_dom"/>
</dbReference>
<dbReference type="Gene3D" id="2.70.70.10">
    <property type="entry name" value="Glucose Permease (Domain IIA)"/>
    <property type="match status" value="1"/>
</dbReference>
<evidence type="ECO:0000259" key="2">
    <source>
        <dbReference type="Pfam" id="PF01551"/>
    </source>
</evidence>
<dbReference type="PANTHER" id="PTHR21666:SF270">
    <property type="entry name" value="MUREIN HYDROLASE ACTIVATOR ENVC"/>
    <property type="match status" value="1"/>
</dbReference>
<dbReference type="InterPro" id="IPR011055">
    <property type="entry name" value="Dup_hybrid_motif"/>
</dbReference>
<organism evidence="3 4">
    <name type="scientific">Rhodoglobus vestalii</name>
    <dbReference type="NCBI Taxonomy" id="193384"/>
    <lineage>
        <taxon>Bacteria</taxon>
        <taxon>Bacillati</taxon>
        <taxon>Actinomycetota</taxon>
        <taxon>Actinomycetes</taxon>
        <taxon>Micrococcales</taxon>
        <taxon>Microbacteriaceae</taxon>
        <taxon>Rhodoglobus</taxon>
    </lineage>
</organism>
<gene>
    <name evidence="3" type="ORF">FB472_1201</name>
</gene>
<dbReference type="CDD" id="cd12797">
    <property type="entry name" value="M23_peptidase"/>
    <property type="match status" value="1"/>
</dbReference>
<feature type="domain" description="M23ase beta-sheet core" evidence="2">
    <location>
        <begin position="93"/>
        <end position="190"/>
    </location>
</feature>
<dbReference type="InterPro" id="IPR050570">
    <property type="entry name" value="Cell_wall_metabolism_enzyme"/>
</dbReference>
<dbReference type="RefSeq" id="WP_141990099.1">
    <property type="nucleotide sequence ID" value="NZ_VFRA01000001.1"/>
</dbReference>
<dbReference type="OrthoDB" id="1099523at2"/>
<comment type="caution">
    <text evidence="3">The sequence shown here is derived from an EMBL/GenBank/DDBJ whole genome shotgun (WGS) entry which is preliminary data.</text>
</comment>
<dbReference type="EMBL" id="VFRA01000001">
    <property type="protein sequence ID" value="TQO19632.1"/>
    <property type="molecule type" value="Genomic_DNA"/>
</dbReference>
<sequence>MAAPVVVKLAVSWGLKPALRLLVVGLAGTAGALLLSLPLFLGVVNATPATTPPDNATGGPLIVGEWGAPQSGYFETAAFGYPDRSDCFVCSEFHKGIDLSAGCGSPIYAAGPGTVTAAGWNSGGYGNWVNIDHGGGYVTVYGHMVDGGVLTTVGETVQAGDQIGIEGTTGLSSGCHLHFELDVNGRPVDPRPFMLQHGISL</sequence>
<evidence type="ECO:0000256" key="1">
    <source>
        <dbReference type="SAM" id="Phobius"/>
    </source>
</evidence>
<proteinExistence type="predicted"/>
<evidence type="ECO:0000313" key="3">
    <source>
        <dbReference type="EMBL" id="TQO19632.1"/>
    </source>
</evidence>
<name>A0A8H2K694_9MICO</name>
<keyword evidence="4" id="KW-1185">Reference proteome</keyword>
<keyword evidence="1" id="KW-0472">Membrane</keyword>
<protein>
    <submittedName>
        <fullName evidence="3">Peptidase M23-like protein</fullName>
    </submittedName>
</protein>
<dbReference type="SUPFAM" id="SSF51261">
    <property type="entry name" value="Duplicated hybrid motif"/>
    <property type="match status" value="1"/>
</dbReference>
<dbReference type="Proteomes" id="UP000316560">
    <property type="component" value="Unassembled WGS sequence"/>
</dbReference>
<dbReference type="GO" id="GO:0004222">
    <property type="term" value="F:metalloendopeptidase activity"/>
    <property type="evidence" value="ECO:0007669"/>
    <property type="project" value="TreeGrafter"/>
</dbReference>
<dbReference type="PANTHER" id="PTHR21666">
    <property type="entry name" value="PEPTIDASE-RELATED"/>
    <property type="match status" value="1"/>
</dbReference>
<dbReference type="Pfam" id="PF01551">
    <property type="entry name" value="Peptidase_M23"/>
    <property type="match status" value="1"/>
</dbReference>